<dbReference type="PRINTS" id="PR00755">
    <property type="entry name" value="AFLATOXINBRP"/>
</dbReference>
<dbReference type="Pfam" id="PF00172">
    <property type="entry name" value="Zn_clus"/>
    <property type="match status" value="1"/>
</dbReference>
<dbReference type="PANTHER" id="PTHR36206:SF16">
    <property type="entry name" value="TRANSCRIPTION FACTOR DOMAIN-CONTAINING PROTEIN-RELATED"/>
    <property type="match status" value="1"/>
</dbReference>
<name>A0A136JJB5_9PEZI</name>
<dbReference type="Gene3D" id="4.10.240.10">
    <property type="entry name" value="Zn(2)-C6 fungal-type DNA-binding domain"/>
    <property type="match status" value="1"/>
</dbReference>
<dbReference type="GO" id="GO:0003677">
    <property type="term" value="F:DNA binding"/>
    <property type="evidence" value="ECO:0007669"/>
    <property type="project" value="UniProtKB-KW"/>
</dbReference>
<dbReference type="SUPFAM" id="SSF57701">
    <property type="entry name" value="Zn2/Cys6 DNA-binding domain"/>
    <property type="match status" value="1"/>
</dbReference>
<evidence type="ECO:0000259" key="7">
    <source>
        <dbReference type="PROSITE" id="PS50048"/>
    </source>
</evidence>
<keyword evidence="1" id="KW-0479">Metal-binding</keyword>
<keyword evidence="6" id="KW-0539">Nucleus</keyword>
<sequence length="541" mass="61353">MARKGSRKVRTGCLTCKIRKVKCDEAKPSCARCTSTGRKCDGYADQEPAPAAGPLWYRPRTAFQGVDDAAELAALQRFTEELSPVLAGPLDPYFWTHLVMQFSHFEPAVRHSLVAISSLYAQPTPAHTNRSLLSENAFALHHYNAAIRELRAMRNEPLVLLVCVLFTCIEVLQGNVPAAAQHCRHGTVILSHVEKAYPWARQYLSPIFRRINVMPFFFGQRDFPRMTELDDPIPESFDDLAEAQLHLDGIVNRAIHLLRYGMIDRVNIPGYTALRVPQHILDEQLELMRRLKQWQAGFAPLRIQASLSRQNATMCCYMIVFAGIARIWVETTLKDDEMMYDKYLPVFCELVDEAAKIELLNLQQPLGTSADPCSSSSSSSSPPRKPKFSFEMGFTPALYFIVLKCRDLSTRLRALSLLRSLAIARENLWEGATHYAMGKRVIELEHQIRIGDDGVPAPAEASESGPPRLGFMAATGVDWTARPPDDRRVRSTDSTRDLVVRVNEETGVLTYERKATFYFGTPERGLYHYIEMMEEVPRRWW</sequence>
<keyword evidence="4" id="KW-0238">DNA-binding</keyword>
<proteinExistence type="predicted"/>
<dbReference type="GO" id="GO:0000981">
    <property type="term" value="F:DNA-binding transcription factor activity, RNA polymerase II-specific"/>
    <property type="evidence" value="ECO:0007669"/>
    <property type="project" value="InterPro"/>
</dbReference>
<dbReference type="OrthoDB" id="2593732at2759"/>
<dbReference type="InterPro" id="IPR036864">
    <property type="entry name" value="Zn2-C6_fun-type_DNA-bd_sf"/>
</dbReference>
<dbReference type="PROSITE" id="PS00463">
    <property type="entry name" value="ZN2_CY6_FUNGAL_1"/>
    <property type="match status" value="1"/>
</dbReference>
<dbReference type="Proteomes" id="UP000070501">
    <property type="component" value="Unassembled WGS sequence"/>
</dbReference>
<keyword evidence="9" id="KW-1185">Reference proteome</keyword>
<dbReference type="EMBL" id="KQ964245">
    <property type="protein sequence ID" value="KXJ97235.1"/>
    <property type="molecule type" value="Genomic_DNA"/>
</dbReference>
<keyword evidence="3" id="KW-0805">Transcription regulation</keyword>
<evidence type="ECO:0000256" key="4">
    <source>
        <dbReference type="ARBA" id="ARBA00023125"/>
    </source>
</evidence>
<evidence type="ECO:0000256" key="1">
    <source>
        <dbReference type="ARBA" id="ARBA00022723"/>
    </source>
</evidence>
<evidence type="ECO:0000256" key="6">
    <source>
        <dbReference type="ARBA" id="ARBA00023242"/>
    </source>
</evidence>
<dbReference type="PANTHER" id="PTHR36206">
    <property type="entry name" value="ASPERCRYPTIN BIOSYNTHESIS CLUSTER-SPECIFIC TRANSCRIPTION REGULATOR ATNN-RELATED"/>
    <property type="match status" value="1"/>
</dbReference>
<dbReference type="GO" id="GO:0008270">
    <property type="term" value="F:zinc ion binding"/>
    <property type="evidence" value="ECO:0007669"/>
    <property type="project" value="InterPro"/>
</dbReference>
<dbReference type="InParanoid" id="A0A136JJB5"/>
<feature type="domain" description="Zn(2)-C6 fungal-type" evidence="7">
    <location>
        <begin position="12"/>
        <end position="40"/>
    </location>
</feature>
<dbReference type="AlphaFoldDB" id="A0A136JJB5"/>
<accession>A0A136JJB5</accession>
<evidence type="ECO:0000256" key="5">
    <source>
        <dbReference type="ARBA" id="ARBA00023163"/>
    </source>
</evidence>
<keyword evidence="2" id="KW-0862">Zinc</keyword>
<organism evidence="8 9">
    <name type="scientific">Microdochium bolleyi</name>
    <dbReference type="NCBI Taxonomy" id="196109"/>
    <lineage>
        <taxon>Eukaryota</taxon>
        <taxon>Fungi</taxon>
        <taxon>Dikarya</taxon>
        <taxon>Ascomycota</taxon>
        <taxon>Pezizomycotina</taxon>
        <taxon>Sordariomycetes</taxon>
        <taxon>Xylariomycetidae</taxon>
        <taxon>Xylariales</taxon>
        <taxon>Microdochiaceae</taxon>
        <taxon>Microdochium</taxon>
    </lineage>
</organism>
<protein>
    <recommendedName>
        <fullName evidence="7">Zn(2)-C6 fungal-type domain-containing protein</fullName>
    </recommendedName>
</protein>
<gene>
    <name evidence="8" type="ORF">Micbo1qcDRAFT_229953</name>
</gene>
<dbReference type="InterPro" id="IPR052360">
    <property type="entry name" value="Transcr_Regulatory_Proteins"/>
</dbReference>
<evidence type="ECO:0000313" key="9">
    <source>
        <dbReference type="Proteomes" id="UP000070501"/>
    </source>
</evidence>
<evidence type="ECO:0000256" key="2">
    <source>
        <dbReference type="ARBA" id="ARBA00022833"/>
    </source>
</evidence>
<dbReference type="InterPro" id="IPR001138">
    <property type="entry name" value="Zn2Cys6_DnaBD"/>
</dbReference>
<dbReference type="CDD" id="cd00067">
    <property type="entry name" value="GAL4"/>
    <property type="match status" value="1"/>
</dbReference>
<dbReference type="SMART" id="SM00066">
    <property type="entry name" value="GAL4"/>
    <property type="match status" value="1"/>
</dbReference>
<dbReference type="PROSITE" id="PS50048">
    <property type="entry name" value="ZN2_CY6_FUNGAL_2"/>
    <property type="match status" value="1"/>
</dbReference>
<evidence type="ECO:0000313" key="8">
    <source>
        <dbReference type="EMBL" id="KXJ97235.1"/>
    </source>
</evidence>
<evidence type="ECO:0000256" key="3">
    <source>
        <dbReference type="ARBA" id="ARBA00023015"/>
    </source>
</evidence>
<keyword evidence="5" id="KW-0804">Transcription</keyword>
<dbReference type="STRING" id="196109.A0A136JJB5"/>
<reference evidence="9" key="1">
    <citation type="submission" date="2016-02" db="EMBL/GenBank/DDBJ databases">
        <title>Draft genome sequence of Microdochium bolleyi, a fungal endophyte of beachgrass.</title>
        <authorList>
            <consortium name="DOE Joint Genome Institute"/>
            <person name="David A.S."/>
            <person name="May G."/>
            <person name="Haridas S."/>
            <person name="Lim J."/>
            <person name="Wang M."/>
            <person name="Labutti K."/>
            <person name="Lipzen A."/>
            <person name="Barry K."/>
            <person name="Grigoriev I.V."/>
        </authorList>
    </citation>
    <scope>NUCLEOTIDE SEQUENCE [LARGE SCALE GENOMIC DNA]</scope>
    <source>
        <strain evidence="9">J235TASD1</strain>
    </source>
</reference>